<organism evidence="1">
    <name type="scientific">marine sediment metagenome</name>
    <dbReference type="NCBI Taxonomy" id="412755"/>
    <lineage>
        <taxon>unclassified sequences</taxon>
        <taxon>metagenomes</taxon>
        <taxon>ecological metagenomes</taxon>
    </lineage>
</organism>
<feature type="non-terminal residue" evidence="1">
    <location>
        <position position="1"/>
    </location>
</feature>
<dbReference type="EMBL" id="LAZR01036719">
    <property type="protein sequence ID" value="KKL24103.1"/>
    <property type="molecule type" value="Genomic_DNA"/>
</dbReference>
<proteinExistence type="predicted"/>
<name>A0A0F9EJN1_9ZZZZ</name>
<accession>A0A0F9EJN1</accession>
<sequence>NEVDQKRIDAGFLLERMMTVGLETPDIDFHFERTDLWIHATRTWKSRQSKCNNADSGTYNLLGKNNFLS</sequence>
<comment type="caution">
    <text evidence="1">The sequence shown here is derived from an EMBL/GenBank/DDBJ whole genome shotgun (WGS) entry which is preliminary data.</text>
</comment>
<reference evidence="1" key="1">
    <citation type="journal article" date="2015" name="Nature">
        <title>Complex archaea that bridge the gap between prokaryotes and eukaryotes.</title>
        <authorList>
            <person name="Spang A."/>
            <person name="Saw J.H."/>
            <person name="Jorgensen S.L."/>
            <person name="Zaremba-Niedzwiedzka K."/>
            <person name="Martijn J."/>
            <person name="Lind A.E."/>
            <person name="van Eijk R."/>
            <person name="Schleper C."/>
            <person name="Guy L."/>
            <person name="Ettema T.J."/>
        </authorList>
    </citation>
    <scope>NUCLEOTIDE SEQUENCE</scope>
</reference>
<gene>
    <name evidence="1" type="ORF">LCGC14_2418710</name>
</gene>
<protein>
    <submittedName>
        <fullName evidence="1">Uncharacterized protein</fullName>
    </submittedName>
</protein>
<dbReference type="AlphaFoldDB" id="A0A0F9EJN1"/>
<evidence type="ECO:0000313" key="1">
    <source>
        <dbReference type="EMBL" id="KKL24103.1"/>
    </source>
</evidence>